<dbReference type="SUPFAM" id="SSF53795">
    <property type="entry name" value="PEP carboxykinase-like"/>
    <property type="match status" value="1"/>
</dbReference>
<dbReference type="OrthoDB" id="384098at2"/>
<dbReference type="RefSeq" id="WP_142533720.1">
    <property type="nucleotide sequence ID" value="NZ_FXTB01000006.1"/>
</dbReference>
<organism evidence="1 2">
    <name type="scientific">Saccharicrinis carchari</name>
    <dbReference type="NCBI Taxonomy" id="1168039"/>
    <lineage>
        <taxon>Bacteria</taxon>
        <taxon>Pseudomonadati</taxon>
        <taxon>Bacteroidota</taxon>
        <taxon>Bacteroidia</taxon>
        <taxon>Marinilabiliales</taxon>
        <taxon>Marinilabiliaceae</taxon>
        <taxon>Saccharicrinis</taxon>
    </lineage>
</organism>
<protein>
    <recommendedName>
        <fullName evidence="3">Hpr(Ser) kinase/phosphatase</fullName>
    </recommendedName>
</protein>
<evidence type="ECO:0008006" key="3">
    <source>
        <dbReference type="Google" id="ProtNLM"/>
    </source>
</evidence>
<accession>A0A521DM10</accession>
<dbReference type="Proteomes" id="UP000319040">
    <property type="component" value="Unassembled WGS sequence"/>
</dbReference>
<reference evidence="1 2" key="1">
    <citation type="submission" date="2017-05" db="EMBL/GenBank/DDBJ databases">
        <authorList>
            <person name="Varghese N."/>
            <person name="Submissions S."/>
        </authorList>
    </citation>
    <scope>NUCLEOTIDE SEQUENCE [LARGE SCALE GENOMIC DNA]</scope>
    <source>
        <strain evidence="1 2">DSM 27040</strain>
    </source>
</reference>
<proteinExistence type="predicted"/>
<gene>
    <name evidence="1" type="ORF">SAMN06265379_1065</name>
</gene>
<dbReference type="AlphaFoldDB" id="A0A521DM10"/>
<evidence type="ECO:0000313" key="2">
    <source>
        <dbReference type="Proteomes" id="UP000319040"/>
    </source>
</evidence>
<dbReference type="Gene3D" id="3.40.50.300">
    <property type="entry name" value="P-loop containing nucleotide triphosphate hydrolases"/>
    <property type="match status" value="1"/>
</dbReference>
<name>A0A521DM10_SACCC</name>
<evidence type="ECO:0000313" key="1">
    <source>
        <dbReference type="EMBL" id="SMO72737.1"/>
    </source>
</evidence>
<dbReference type="EMBL" id="FXTB01000006">
    <property type="protein sequence ID" value="SMO72737.1"/>
    <property type="molecule type" value="Genomic_DNA"/>
</dbReference>
<dbReference type="InterPro" id="IPR027417">
    <property type="entry name" value="P-loop_NTPase"/>
</dbReference>
<keyword evidence="2" id="KW-1185">Reference proteome</keyword>
<sequence>MERFTIKIAGLYFQCQSGSHRIQLDKQGSVRHYLSQDSVISPDYFLEYTVVHSLDLSNYEPVFAGKPEANEALNYKWHVYNSKGKVVVTVDYTDHPHIQTITAFVVDNDTTINIQIVLKDALDKSVVIDPFIHPLGSLLMLYLMQRKKGLLIHASAVAVDGKAFLFTGVSGIGKSTMARLWRECGAQILNDDRLVLRPFEDEVRVYNNPMPYYAQHPREASLKAIFLLKQSPQNYIQPLGGVLAYSRVLGNFIQQFYQQQMVQNHLGLVEEVLNKVKVYEVGFKPDHDIVAMIKGMDGE</sequence>